<comment type="caution">
    <text evidence="2">The sequence shown here is derived from an EMBL/GenBank/DDBJ whole genome shotgun (WGS) entry which is preliminary data.</text>
</comment>
<dbReference type="Proteomes" id="UP000287144">
    <property type="component" value="Unassembled WGS sequence"/>
</dbReference>
<evidence type="ECO:0000313" key="3">
    <source>
        <dbReference type="Proteomes" id="UP000287144"/>
    </source>
</evidence>
<accession>A0A428U665</accession>
<dbReference type="EMBL" id="NKCK01000027">
    <property type="protein sequence ID" value="RSM09696.1"/>
    <property type="molecule type" value="Genomic_DNA"/>
</dbReference>
<dbReference type="STRING" id="1325735.A0A428U665"/>
<sequence length="263" mass="30238">MVAPDLCADVNDFLGEFNAQKGMQLTRDVFPAVPSYHYPPSLMLSDQTTPISSPHSFNRSTRSNSTYMSSCFQTNTSISTAPPPHGPPPAHRQRPPLPPTSLLVCEFAGFQACDALFDPDDEETWISHIIHQHLNNILPRVSLCWFCNDVPRFKAVSKSREDREVCFRERMRHIASHFRNGCSMDEIRPDFFFLDHVHQNGLISEDMFQYAKRFHEVPQIPNLHPAGWRPGQQEEVVVEAEIGRSHRRHRRSGRDRGPQGYYR</sequence>
<protein>
    <submittedName>
        <fullName evidence="2">Uncharacterized protein</fullName>
    </submittedName>
</protein>
<gene>
    <name evidence="2" type="ORF">CEP52_003965</name>
</gene>
<evidence type="ECO:0000313" key="2">
    <source>
        <dbReference type="EMBL" id="RSM09696.1"/>
    </source>
</evidence>
<dbReference type="AlphaFoldDB" id="A0A428U665"/>
<name>A0A428U665_9HYPO</name>
<keyword evidence="3" id="KW-1185">Reference proteome</keyword>
<proteinExistence type="predicted"/>
<evidence type="ECO:0000256" key="1">
    <source>
        <dbReference type="SAM" id="MobiDB-lite"/>
    </source>
</evidence>
<reference evidence="2 3" key="1">
    <citation type="submission" date="2017-06" db="EMBL/GenBank/DDBJ databases">
        <title>Comparative genomic analysis of Ambrosia Fusariam Clade fungi.</title>
        <authorList>
            <person name="Stajich J.E."/>
            <person name="Carrillo J."/>
            <person name="Kijimoto T."/>
            <person name="Eskalen A."/>
            <person name="O'Donnell K."/>
            <person name="Kasson M."/>
        </authorList>
    </citation>
    <scope>NUCLEOTIDE SEQUENCE [LARGE SCALE GENOMIC DNA]</scope>
    <source>
        <strain evidence="2 3">NRRL62579</strain>
    </source>
</reference>
<feature type="region of interest" description="Disordered" evidence="1">
    <location>
        <begin position="241"/>
        <end position="263"/>
    </location>
</feature>
<organism evidence="2 3">
    <name type="scientific">Fusarium oligoseptatum</name>
    <dbReference type="NCBI Taxonomy" id="2604345"/>
    <lineage>
        <taxon>Eukaryota</taxon>
        <taxon>Fungi</taxon>
        <taxon>Dikarya</taxon>
        <taxon>Ascomycota</taxon>
        <taxon>Pezizomycotina</taxon>
        <taxon>Sordariomycetes</taxon>
        <taxon>Hypocreomycetidae</taxon>
        <taxon>Hypocreales</taxon>
        <taxon>Nectriaceae</taxon>
        <taxon>Fusarium</taxon>
        <taxon>Fusarium solani species complex</taxon>
    </lineage>
</organism>